<dbReference type="AlphaFoldDB" id="A0A1M6D3F7"/>
<comment type="similarity">
    <text evidence="1">Belongs to the UPF0065 (bug) family.</text>
</comment>
<organism evidence="2 3">
    <name type="scientific">Muricoccus roseus</name>
    <dbReference type="NCBI Taxonomy" id="198092"/>
    <lineage>
        <taxon>Bacteria</taxon>
        <taxon>Pseudomonadati</taxon>
        <taxon>Pseudomonadota</taxon>
        <taxon>Alphaproteobacteria</taxon>
        <taxon>Acetobacterales</taxon>
        <taxon>Roseomonadaceae</taxon>
        <taxon>Muricoccus</taxon>
    </lineage>
</organism>
<dbReference type="CDD" id="cd13578">
    <property type="entry name" value="PBP2_Bug27"/>
    <property type="match status" value="1"/>
</dbReference>
<accession>A0A1M6D3F7</accession>
<protein>
    <submittedName>
        <fullName evidence="2">Tripartite-type tricarboxylate transporter, receptor component TctC</fullName>
    </submittedName>
</protein>
<dbReference type="Proteomes" id="UP000184387">
    <property type="component" value="Unassembled WGS sequence"/>
</dbReference>
<dbReference type="InterPro" id="IPR005064">
    <property type="entry name" value="BUG"/>
</dbReference>
<dbReference type="PIRSF" id="PIRSF017082">
    <property type="entry name" value="YflP"/>
    <property type="match status" value="1"/>
</dbReference>
<evidence type="ECO:0000313" key="3">
    <source>
        <dbReference type="Proteomes" id="UP000184387"/>
    </source>
</evidence>
<gene>
    <name evidence="2" type="ORF">SAMN02745194_00802</name>
</gene>
<dbReference type="RefSeq" id="WP_245818187.1">
    <property type="nucleotide sequence ID" value="NZ_FQZF01000004.1"/>
</dbReference>
<evidence type="ECO:0000256" key="1">
    <source>
        <dbReference type="ARBA" id="ARBA00006987"/>
    </source>
</evidence>
<proteinExistence type="inferred from homology"/>
<dbReference type="Pfam" id="PF03401">
    <property type="entry name" value="TctC"/>
    <property type="match status" value="1"/>
</dbReference>
<dbReference type="PANTHER" id="PTHR42928:SF5">
    <property type="entry name" value="BLR1237 PROTEIN"/>
    <property type="match status" value="1"/>
</dbReference>
<keyword evidence="3" id="KW-1185">Reference proteome</keyword>
<name>A0A1M6D3F7_9PROT</name>
<keyword evidence="2" id="KW-0675">Receptor</keyword>
<dbReference type="Gene3D" id="3.40.190.150">
    <property type="entry name" value="Bordetella uptake gene, domain 1"/>
    <property type="match status" value="1"/>
</dbReference>
<dbReference type="InterPro" id="IPR042100">
    <property type="entry name" value="Bug_dom1"/>
</dbReference>
<dbReference type="STRING" id="198092.SAMN02745194_00802"/>
<dbReference type="EMBL" id="FQZF01000004">
    <property type="protein sequence ID" value="SHI67613.1"/>
    <property type="molecule type" value="Genomic_DNA"/>
</dbReference>
<dbReference type="SUPFAM" id="SSF53850">
    <property type="entry name" value="Periplasmic binding protein-like II"/>
    <property type="match status" value="1"/>
</dbReference>
<evidence type="ECO:0000313" key="2">
    <source>
        <dbReference type="EMBL" id="SHI67613.1"/>
    </source>
</evidence>
<sequence>MRLNHLMPTRRGLLGASLALPALRPSGVLAQSFPDRPIRLIVPFPPGGPVDLSARIVAQALSEELKSPVVVENRSGAGGVVGTDAVAKAAPDGYTLGFSSTGAVAVNVTLMPNNPYDSRKDFAPVSIVAGVPTLLCVHPQLPARSVAELVALAKARPGRLNFGSSGPGGTPHLSGERFKLNTGVNIAHVPYRGAAPAITALLANEVEIAFLDLPVLLPHVQEGRLRALAVTSAQRSPALPDVPSFAEAGVSGMEIENWYAILAPAGTPAERVARLHGATAAAMAKPATAGQFTSQGARIIVSKPDEALAFIRDEVGRWAEVVRAAGVKPD</sequence>
<reference evidence="2 3" key="1">
    <citation type="submission" date="2016-11" db="EMBL/GenBank/DDBJ databases">
        <authorList>
            <person name="Jaros S."/>
            <person name="Januszkiewicz K."/>
            <person name="Wedrychowicz H."/>
        </authorList>
    </citation>
    <scope>NUCLEOTIDE SEQUENCE [LARGE SCALE GENOMIC DNA]</scope>
    <source>
        <strain evidence="2 3">DSM 14916</strain>
    </source>
</reference>
<dbReference type="PANTHER" id="PTHR42928">
    <property type="entry name" value="TRICARBOXYLATE-BINDING PROTEIN"/>
    <property type="match status" value="1"/>
</dbReference>
<dbReference type="Gene3D" id="3.40.190.10">
    <property type="entry name" value="Periplasmic binding protein-like II"/>
    <property type="match status" value="1"/>
</dbReference>